<dbReference type="KEGG" id="mis:MICPUN_60065"/>
<keyword evidence="4" id="KW-1185">Reference proteome</keyword>
<evidence type="ECO:0000313" key="3">
    <source>
        <dbReference type="EMBL" id="ACO64855.1"/>
    </source>
</evidence>
<evidence type="ECO:0000256" key="1">
    <source>
        <dbReference type="SAM" id="SignalP"/>
    </source>
</evidence>
<feature type="signal peptide" evidence="1">
    <location>
        <begin position="1"/>
        <end position="27"/>
    </location>
</feature>
<dbReference type="OMA" id="ESYPRVE"/>
<feature type="chain" id="PRO_5002909082" description="Cadherin-like beta-sandwich-like domain-containing protein" evidence="1">
    <location>
        <begin position="28"/>
        <end position="2057"/>
    </location>
</feature>
<accession>C1EAG6</accession>
<dbReference type="Pfam" id="PF12733">
    <property type="entry name" value="Cadherin-like"/>
    <property type="match status" value="6"/>
</dbReference>
<organism evidence="3 4">
    <name type="scientific">Micromonas commoda (strain RCC299 / NOUM17 / CCMP2709)</name>
    <name type="common">Picoplanktonic green alga</name>
    <dbReference type="NCBI Taxonomy" id="296587"/>
    <lineage>
        <taxon>Eukaryota</taxon>
        <taxon>Viridiplantae</taxon>
        <taxon>Chlorophyta</taxon>
        <taxon>Mamiellophyceae</taxon>
        <taxon>Mamiellales</taxon>
        <taxon>Mamiellaceae</taxon>
        <taxon>Micromonas</taxon>
    </lineage>
</organism>
<dbReference type="InParanoid" id="C1EAG6"/>
<sequence length="2057" mass="223040">MGGWRGGAWRLPLVVVALLTWLAGCGGDAAITGPPGFVAGYPRIERVGALTFVVAIRLDVPGAVDLVAASASEYPGCGECFEAMGVQCVDSCFGQCLVACLIAQNATNATTAPKPYFRRTIELPNPGRETRVLIRGAYNLQRPDLSGTYGDFVVYPNTTYSVAVAPRNSSAYLNQPGDDDTAVVHVTTAAAVSSDASLARLGSTNSTALTPAFDNSSSPSTWSYETSVADDVDAVTVWALPSAGAVHSVVIDGVAARPGPGSAAVPAGAYSTAPRRVFYGRSEPVVVEVTAEDRETRARYELHVTRRRSTEARLADLVLRSIEIRPAFDPDVYAYSATVAHDVVSMRVIPTLMDTRAQAIRVNAVVQENKAASRDLPLRLGSTPISIEITAQDPADENKKVYRIDVTRAYASTDVQLGALEVSSVMTERTGRDMGLMLFRTVRSSHKLTPAFDDSPLESVQNVSIVADYNTSVDNTVQRVTVKAAARDPQATLVVKAVSLDVEGNNNEVMVAVAAQPSPDKERLPAPWNTLLYKYELDVAPGRTLVTLDVIAEDPRHSRVVNLTVFHHAPSTDATLSDLVVHVAPGRAEPTLVPAFDPSTLDYTVDIDYHDEAVLVIPTVADDQYRFLRVNTVLQRSGDPSRAYFVKPGGMAVVTVSVTAEDGVTVMNYVVVVRRGLPSVEARLADLLVSTGNMTPAFSPDVYLYSLGPLRYDQNTVQVTPVAMDPDHERILVNGARQPSGSISRQIEIEEGYGNGAEYTLGNGTVEVMVWAENGMTFKTYRILVTRQPAPISDNDATLRELRISPSATTRLIPSFSPLQFDYRLFVPNREPSVAVTPVSNDVDAFRVSVNDDDVGSGGTFITTMADLLAREDVVLDIEVRAKSCGPTYQPAECVRNHYKVEVLEYGPGAYDGLLHTLSGNMVDPGGAVRVMRPFPVPFKDPEGFLESLSELRLSEYDMGKKSSQTEGFCDNYLCVNSVIDSSLTALEIQVSGTLERLVGDSSIPSSALPNATVQYSPSFHNETRFYVADVSSPRTESIRINATAASNMITGIRINGVSADSGVFSADIKLDYRTTIVSIVVTAGRYEIQSTYTVHIYRPLNTNTFLADFSFYGYNLLKFQEPNLTSVPEPMEPCDMHNASLRQSLNISSHHMCGGTGSALVVGTISLFQGLNTSALEDGAPAGALPGSASSTRKLIHPCDDTFLATHPVLKEACAKADIDDIIDCEPQADSVFQVAAFDYNWPDYLVNVESRTEYLIASVSVIDKNAEMISIGKVRNCRDAPRSSGCEGRDFTDFGWDYGDYGIVSMRDKHESPPIDVDIGSTVGTVTVTAHDSITKGTYNFRAVKLSPVVYPEILNLGSYLDGLIGDSEDPNFEMEFTLRMAGFNPLWILDSFFRQNLEQHVRKYITYAAVVEDAVVSVKIYGSPRNQSACRLLDPGEAGGGVDVKVYTKFWKETDATHLLAWLEGQGWHNARGFTFDGYLLSFGPIYKVDGPSQRTFRATFIPTRHRYEVTLPTGTRHVPLTVPPPPHVPPIEGFGVRVNGEEYTLGSTFSVEVPRCAIGPRHCDARHLTITAEACIFDECVTYTVVATIPAVSIPANDASMRAVNITAGPTNSTAGGRILVEYSPSFFHDVRRFSARVDGGLEFLHLSVAPNSPSYSRLFINGRPTLPYTEVSVPLSLLLTELNGVLTVRVIAEDNFTTSDTKIHVLVDSPRGLMTDNANALDPLKGKYGFDGGVLPGGVDTTPPEWKESYPRVEPVWEGGPHLELAAQTMEPAVVYWALAVPWSRPPTSREVYDAVVRLNHTKTRLIEGSVSDFIADALNSSVPATTESGFVATGVMTSRYSMTREERTAVTCLDPNVGFDVYFVAEDKALDLSLNPAANRQTVPTLVRGVKPGSGPLGLLYPWVDSFSELHGDLWENITGGELIALSLLFDGAASNHFASTYAAKGSLACPGAVHFEVTAVNASSVDSSSGDVVLEARREPAGEAAGDWTQLWKTTLLDLKTKSDASVDGWISVVSEKIPAGDYWTLRWRVEGSCCHSWALRNLTTRYITP</sequence>
<evidence type="ECO:0000313" key="4">
    <source>
        <dbReference type="Proteomes" id="UP000002009"/>
    </source>
</evidence>
<gene>
    <name evidence="3" type="ORF">MICPUN_60065</name>
</gene>
<reference evidence="3 4" key="1">
    <citation type="journal article" date="2009" name="Science">
        <title>Green evolution and dynamic adaptations revealed by genomes of the marine picoeukaryotes Micromonas.</title>
        <authorList>
            <person name="Worden A.Z."/>
            <person name="Lee J.H."/>
            <person name="Mock T."/>
            <person name="Rouze P."/>
            <person name="Simmons M.P."/>
            <person name="Aerts A.L."/>
            <person name="Allen A.E."/>
            <person name="Cuvelier M.L."/>
            <person name="Derelle E."/>
            <person name="Everett M.V."/>
            <person name="Foulon E."/>
            <person name="Grimwood J."/>
            <person name="Gundlach H."/>
            <person name="Henrissat B."/>
            <person name="Napoli C."/>
            <person name="McDonald S.M."/>
            <person name="Parker M.S."/>
            <person name="Rombauts S."/>
            <person name="Salamov A."/>
            <person name="Von Dassow P."/>
            <person name="Badger J.H."/>
            <person name="Coutinho P.M."/>
            <person name="Demir E."/>
            <person name="Dubchak I."/>
            <person name="Gentemann C."/>
            <person name="Eikrem W."/>
            <person name="Gready J.E."/>
            <person name="John U."/>
            <person name="Lanier W."/>
            <person name="Lindquist E.A."/>
            <person name="Lucas S."/>
            <person name="Mayer K.F."/>
            <person name="Moreau H."/>
            <person name="Not F."/>
            <person name="Otillar R."/>
            <person name="Panaud O."/>
            <person name="Pangilinan J."/>
            <person name="Paulsen I."/>
            <person name="Piegu B."/>
            <person name="Poliakov A."/>
            <person name="Robbens S."/>
            <person name="Schmutz J."/>
            <person name="Toulza E."/>
            <person name="Wyss T."/>
            <person name="Zelensky A."/>
            <person name="Zhou K."/>
            <person name="Armbrust E.V."/>
            <person name="Bhattacharya D."/>
            <person name="Goodenough U.W."/>
            <person name="Van de Peer Y."/>
            <person name="Grigoriev I.V."/>
        </authorList>
    </citation>
    <scope>NUCLEOTIDE SEQUENCE [LARGE SCALE GENOMIC DNA]</scope>
    <source>
        <strain evidence="4">RCC299 / NOUM17</strain>
    </source>
</reference>
<evidence type="ECO:0000259" key="2">
    <source>
        <dbReference type="Pfam" id="PF12733"/>
    </source>
</evidence>
<dbReference type="OrthoDB" id="9991317at2759"/>
<keyword evidence="1" id="KW-0732">Signal</keyword>
<dbReference type="Proteomes" id="UP000002009">
    <property type="component" value="Chromosome 7"/>
</dbReference>
<dbReference type="EMBL" id="CP001328">
    <property type="protein sequence ID" value="ACO64855.1"/>
    <property type="molecule type" value="Genomic_DNA"/>
</dbReference>
<feature type="domain" description="Cadherin-like beta-sandwich-like" evidence="2">
    <location>
        <begin position="1010"/>
        <end position="1100"/>
    </location>
</feature>
<protein>
    <recommendedName>
        <fullName evidence="2">Cadherin-like beta-sandwich-like domain-containing protein</fullName>
    </recommendedName>
</protein>
<feature type="domain" description="Cadherin-like beta-sandwich-like" evidence="2">
    <location>
        <begin position="577"/>
        <end position="675"/>
    </location>
</feature>
<feature type="domain" description="Cadherin-like beta-sandwich-like" evidence="2">
    <location>
        <begin position="209"/>
        <end position="307"/>
    </location>
</feature>
<feature type="domain" description="Cadherin-like beta-sandwich-like" evidence="2">
    <location>
        <begin position="802"/>
        <end position="883"/>
    </location>
</feature>
<dbReference type="RefSeq" id="XP_002503597.1">
    <property type="nucleotide sequence ID" value="XM_002503551.1"/>
</dbReference>
<name>C1EAG6_MICCC</name>
<dbReference type="GeneID" id="8244888"/>
<feature type="domain" description="Cadherin-like beta-sandwich-like" evidence="2">
    <location>
        <begin position="690"/>
        <end position="788"/>
    </location>
</feature>
<feature type="domain" description="Cadherin-like beta-sandwich-like" evidence="2">
    <location>
        <begin position="319"/>
        <end position="408"/>
    </location>
</feature>
<proteinExistence type="predicted"/>
<dbReference type="PROSITE" id="PS51257">
    <property type="entry name" value="PROKAR_LIPOPROTEIN"/>
    <property type="match status" value="1"/>
</dbReference>
<dbReference type="InterPro" id="IPR025883">
    <property type="entry name" value="Cadherin-like_domain"/>
</dbReference>